<dbReference type="InterPro" id="IPR013517">
    <property type="entry name" value="FG-GAP"/>
</dbReference>
<gene>
    <name evidence="3" type="ORF">AWR27_12155</name>
</gene>
<dbReference type="RefSeq" id="WP_077133956.1">
    <property type="nucleotide sequence ID" value="NZ_CP014263.1"/>
</dbReference>
<organism evidence="3 4">
    <name type="scientific">Spirosoma montaniterrae</name>
    <dbReference type="NCBI Taxonomy" id="1178516"/>
    <lineage>
        <taxon>Bacteria</taxon>
        <taxon>Pseudomonadati</taxon>
        <taxon>Bacteroidota</taxon>
        <taxon>Cytophagia</taxon>
        <taxon>Cytophagales</taxon>
        <taxon>Cytophagaceae</taxon>
        <taxon>Spirosoma</taxon>
    </lineage>
</organism>
<feature type="domain" description="ASPIC/UnbV" evidence="2">
    <location>
        <begin position="552"/>
        <end position="618"/>
    </location>
</feature>
<dbReference type="InterPro" id="IPR028994">
    <property type="entry name" value="Integrin_alpha_N"/>
</dbReference>
<dbReference type="PANTHER" id="PTHR16026:SF0">
    <property type="entry name" value="CARTILAGE ACIDIC PROTEIN 1"/>
    <property type="match status" value="1"/>
</dbReference>
<evidence type="ECO:0000313" key="3">
    <source>
        <dbReference type="EMBL" id="AQG82457.1"/>
    </source>
</evidence>
<evidence type="ECO:0000259" key="2">
    <source>
        <dbReference type="Pfam" id="PF07593"/>
    </source>
</evidence>
<dbReference type="STRING" id="1178516.AWR27_12155"/>
<evidence type="ECO:0000256" key="1">
    <source>
        <dbReference type="ARBA" id="ARBA00022729"/>
    </source>
</evidence>
<dbReference type="PROSITE" id="PS51257">
    <property type="entry name" value="PROKAR_LIPOPROTEIN"/>
    <property type="match status" value="1"/>
</dbReference>
<dbReference type="PANTHER" id="PTHR16026">
    <property type="entry name" value="CARTILAGE ACIDIC PROTEIN 1"/>
    <property type="match status" value="1"/>
</dbReference>
<dbReference type="EMBL" id="CP014263">
    <property type="protein sequence ID" value="AQG82457.1"/>
    <property type="molecule type" value="Genomic_DNA"/>
</dbReference>
<evidence type="ECO:0000313" key="4">
    <source>
        <dbReference type="Proteomes" id="UP000187941"/>
    </source>
</evidence>
<dbReference type="Pfam" id="PF13517">
    <property type="entry name" value="FG-GAP_3"/>
    <property type="match status" value="5"/>
</dbReference>
<keyword evidence="4" id="KW-1185">Reference proteome</keyword>
<proteinExistence type="predicted"/>
<dbReference type="Pfam" id="PF07593">
    <property type="entry name" value="UnbV_ASPIC"/>
    <property type="match status" value="1"/>
</dbReference>
<dbReference type="AlphaFoldDB" id="A0A1P9X4C5"/>
<name>A0A1P9X4C5_9BACT</name>
<dbReference type="SUPFAM" id="SSF69318">
    <property type="entry name" value="Integrin alpha N-terminal domain"/>
    <property type="match status" value="3"/>
</dbReference>
<protein>
    <submittedName>
        <fullName evidence="3">RNA-binding protein</fullName>
    </submittedName>
</protein>
<dbReference type="KEGG" id="smon:AWR27_12155"/>
<dbReference type="Proteomes" id="UP000187941">
    <property type="component" value="Chromosome"/>
</dbReference>
<accession>A0A1P9X4C5</accession>
<dbReference type="InterPro" id="IPR027039">
    <property type="entry name" value="Crtac1"/>
</dbReference>
<sequence length="1129" mass="124699">MNLCNRCVLIGLLIWGLFACQKTDERAETQPVSGPPLFTLLTPEQTGIAFQNRLDEGLNTNILLYEYFYNGGGVATGDFNGDGRIDAYFTANMADNRLYLNQGNRDGEPWQFRDVTDASGAGGRPGPWKTGVTVVDINADEKLDLYVCYSGAMPPEKRVNQLFVNQGNDANGVPRFAEQAAQYGLDSPGFSNQAYFLDYDRDGDLDMLLLNHNPKNLPILNEASTAELLRTDDPERGLRLYKQTAGRFTDVTQQAGINGSPLSYGLGLGMADINDDGWLDFYVSNDYTVPDYLYINNRNGTFANELPNSIGHTSQFSMGNDVADVNNDGRADIFTLDMLPEDNRRQKLLMAPDNFAKFDLNVRSGLYYQYMRNMLHLNTGVGVEGARGRVPVFSEVGQQAGVSNTDWSWAALLADFDNDGWKDLFVSNGYLHDYTNLDFIKYMDDFAKSRGRLQRQDVLEIINHMPASNVVNYVFRNEGGASFANQTQNWGMNRPSNSNGAAYADFDNDGDLDLMVNNINQPAFVYRNEANAQTKHPFLQVKLRGKGGNTQGIGARVTVYANGTQQTQTQTLARGYLSAVSPVLHFGLGKAKQLDSVRIIWPLGTQQTFRSVAANQVLEADETKANEQPKTVSTPKPLLMEVAAPLAYANPVQDINDFYRQSLLTNQLSHSGPCMAKGDLTGDGLEDLFVGASAQQPAMVYVQQKGGRFVPQKSPALDADRGYHDCAVALFDANGDGSLDVYVATGGYHDMAPNDPRLQDRLYLNDGRGNLSHSPNALPDLRVSNSCVAVQDVNGDGRPDLFVGGRLVPGRYPETPNSYLLINNSKGRGGPPQFTDQTATFAPGLRQVGMVTDAVWADLNGDRRNELVVVGEWMPLTVFALEGGKLNDKTSTYFEKPYRGWWNKIAATDLNNDRKADLLVGNWGDNSQMKAADKQPVEMHYADFDGNGSVESVLSAYIQGKSYPYVTRDELLNQINGYRTRYPNYESYADQTLDQIFDRNALAKAEHLTANHLQTSCFLSSASGRFTVAKLPEQAQYAPVHTITTMDFDRDGLTDVLLCGNTNFAKIRLGKMDANYGVLLKGNGRGGFQYVDQRRSGLALKGDVRAVVPVNNTLLFGINEKKLVAYQWK</sequence>
<dbReference type="Gene3D" id="2.130.10.130">
    <property type="entry name" value="Integrin alpha, N-terminal"/>
    <property type="match status" value="5"/>
</dbReference>
<reference evidence="3 4" key="1">
    <citation type="submission" date="2016-01" db="EMBL/GenBank/DDBJ databases">
        <authorList>
            <person name="Oliw E.H."/>
        </authorList>
    </citation>
    <scope>NUCLEOTIDE SEQUENCE [LARGE SCALE GENOMIC DNA]</scope>
    <source>
        <strain evidence="3 4">DY10</strain>
    </source>
</reference>
<keyword evidence="1" id="KW-0732">Signal</keyword>
<dbReference type="OrthoDB" id="1488345at2"/>
<dbReference type="InterPro" id="IPR011519">
    <property type="entry name" value="UnbV_ASPIC"/>
</dbReference>